<dbReference type="CDD" id="cd05382">
    <property type="entry name" value="CAP_GAPR1-like"/>
    <property type="match status" value="1"/>
</dbReference>
<comment type="caution">
    <text evidence="4">The sequence shown here is derived from an EMBL/GenBank/DDBJ whole genome shotgun (WGS) entry which is preliminary data.</text>
</comment>
<protein>
    <recommendedName>
        <fullName evidence="2">SCP domain-containing protein</fullName>
    </recommendedName>
</protein>
<dbReference type="EMBL" id="CAJNOL010001233">
    <property type="protein sequence ID" value="CAF1318318.1"/>
    <property type="molecule type" value="Genomic_DNA"/>
</dbReference>
<evidence type="ECO:0000313" key="3">
    <source>
        <dbReference type="EMBL" id="CAF1068912.1"/>
    </source>
</evidence>
<organism evidence="4 5">
    <name type="scientific">Rotaria sordida</name>
    <dbReference type="NCBI Taxonomy" id="392033"/>
    <lineage>
        <taxon>Eukaryota</taxon>
        <taxon>Metazoa</taxon>
        <taxon>Spiralia</taxon>
        <taxon>Gnathifera</taxon>
        <taxon>Rotifera</taxon>
        <taxon>Eurotatoria</taxon>
        <taxon>Bdelloidea</taxon>
        <taxon>Philodinida</taxon>
        <taxon>Philodinidae</taxon>
        <taxon>Rotaria</taxon>
    </lineage>
</organism>
<feature type="domain" description="SCP" evidence="2">
    <location>
        <begin position="113"/>
        <end position="246"/>
    </location>
</feature>
<feature type="region of interest" description="Disordered" evidence="1">
    <location>
        <begin position="1"/>
        <end position="35"/>
    </location>
</feature>
<dbReference type="PROSITE" id="PS01009">
    <property type="entry name" value="CRISP_1"/>
    <property type="match status" value="1"/>
</dbReference>
<dbReference type="InterPro" id="IPR035940">
    <property type="entry name" value="CAP_sf"/>
</dbReference>
<dbReference type="SUPFAM" id="SSF55797">
    <property type="entry name" value="PR-1-like"/>
    <property type="match status" value="1"/>
</dbReference>
<feature type="compositionally biased region" description="Low complexity" evidence="1">
    <location>
        <begin position="86"/>
        <end position="111"/>
    </location>
</feature>
<keyword evidence="5" id="KW-1185">Reference proteome</keyword>
<dbReference type="Gene3D" id="3.40.33.10">
    <property type="entry name" value="CAP"/>
    <property type="match status" value="1"/>
</dbReference>
<dbReference type="InterPro" id="IPR034113">
    <property type="entry name" value="SCP_GAPR1-like"/>
</dbReference>
<evidence type="ECO:0000313" key="4">
    <source>
        <dbReference type="EMBL" id="CAF1318318.1"/>
    </source>
</evidence>
<accession>A0A815ERG1</accession>
<feature type="region of interest" description="Disordered" evidence="1">
    <location>
        <begin position="79"/>
        <end position="111"/>
    </location>
</feature>
<dbReference type="GO" id="GO:0005576">
    <property type="term" value="C:extracellular region"/>
    <property type="evidence" value="ECO:0007669"/>
    <property type="project" value="InterPro"/>
</dbReference>
<feature type="compositionally biased region" description="Polar residues" evidence="1">
    <location>
        <begin position="1"/>
        <end position="12"/>
    </location>
</feature>
<proteinExistence type="predicted"/>
<dbReference type="PRINTS" id="PR00837">
    <property type="entry name" value="V5TPXLIKE"/>
</dbReference>
<dbReference type="AlphaFoldDB" id="A0A815ERG1"/>
<dbReference type="FunFam" id="3.40.33.10:FF:000002">
    <property type="entry name" value="Golgi-associated plant pathogenesis-related protein 1"/>
    <property type="match status" value="1"/>
</dbReference>
<dbReference type="InterPro" id="IPR018244">
    <property type="entry name" value="Allrgn_V5/Tpx1_CS"/>
</dbReference>
<gene>
    <name evidence="4" type="ORF">JXQ802_LOCUS30404</name>
    <name evidence="3" type="ORF">PYM288_LOCUS18051</name>
</gene>
<dbReference type="PANTHER" id="PTHR10334">
    <property type="entry name" value="CYSTEINE-RICH SECRETORY PROTEIN-RELATED"/>
    <property type="match status" value="1"/>
</dbReference>
<reference evidence="4" key="1">
    <citation type="submission" date="2021-02" db="EMBL/GenBank/DDBJ databases">
        <authorList>
            <person name="Nowell W R."/>
        </authorList>
    </citation>
    <scope>NUCLEOTIDE SEQUENCE</scope>
</reference>
<evidence type="ECO:0000256" key="1">
    <source>
        <dbReference type="SAM" id="MobiDB-lite"/>
    </source>
</evidence>
<evidence type="ECO:0000259" key="2">
    <source>
        <dbReference type="SMART" id="SM00198"/>
    </source>
</evidence>
<feature type="compositionally biased region" description="Basic and acidic residues" evidence="1">
    <location>
        <begin position="26"/>
        <end position="35"/>
    </location>
</feature>
<dbReference type="Proteomes" id="UP000663870">
    <property type="component" value="Unassembled WGS sequence"/>
</dbReference>
<dbReference type="InterPro" id="IPR001283">
    <property type="entry name" value="CRISP-related"/>
</dbReference>
<dbReference type="SMART" id="SM00198">
    <property type="entry name" value="SCP"/>
    <property type="match status" value="1"/>
</dbReference>
<dbReference type="Proteomes" id="UP000663854">
    <property type="component" value="Unassembled WGS sequence"/>
</dbReference>
<name>A0A815ERG1_9BILA</name>
<dbReference type="Pfam" id="PF00188">
    <property type="entry name" value="CAP"/>
    <property type="match status" value="1"/>
</dbReference>
<dbReference type="EMBL" id="CAJNOH010000536">
    <property type="protein sequence ID" value="CAF1068912.1"/>
    <property type="molecule type" value="Genomic_DNA"/>
</dbReference>
<evidence type="ECO:0000313" key="5">
    <source>
        <dbReference type="Proteomes" id="UP000663870"/>
    </source>
</evidence>
<sequence length="256" mass="28877">MSGTTNSSSTHDTSGRAHYKATKTVTDPDGKTHTETIEMFDDDAVKFMRDLRSNRNDVPDLDRFGFRPLINPTNFSQLEQHSEQNIKSSRPSSSSTTEIPSSKSSNVSQSNNEFLQESLQIHNELRRRHGAEPLQLNDDLSKLAQTWANHLASTGTLIHSKTKYRNVNVGENLRCQSWPITGKEATESWYNEYTKYDYHNPSYQPGTGHFTQVVWKGSQEVGFAKAQGTSMNFAVAMYYPPGNYVGDFDRNVLPPC</sequence>
<dbReference type="InterPro" id="IPR014044">
    <property type="entry name" value="CAP_dom"/>
</dbReference>